<organism evidence="6 7">
    <name type="scientific">Panacagrimonas perspica</name>
    <dbReference type="NCBI Taxonomy" id="381431"/>
    <lineage>
        <taxon>Bacteria</taxon>
        <taxon>Pseudomonadati</taxon>
        <taxon>Pseudomonadota</taxon>
        <taxon>Gammaproteobacteria</taxon>
        <taxon>Nevskiales</taxon>
        <taxon>Nevskiaceae</taxon>
        <taxon>Panacagrimonas</taxon>
    </lineage>
</organism>
<evidence type="ECO:0000256" key="5">
    <source>
        <dbReference type="ARBA" id="ARBA00023002"/>
    </source>
</evidence>
<keyword evidence="5" id="KW-0560">Oxidoreductase</keyword>
<dbReference type="Proteomes" id="UP000295341">
    <property type="component" value="Unassembled WGS sequence"/>
</dbReference>
<keyword evidence="7" id="KW-1185">Reference proteome</keyword>
<sequence length="174" mass="20280">MTPRVTPELQLEVERFLFEEAALLDRHEYRDWLSLFTEDLVYRMPVTTNYHEQAVGAPPSAGPQAYYFHDDLRTLTQRVKRLETGKGWAEMPPSRTRRTIGNVMLTPAEVAGEWNVACNFLLYRSRLERQVDLFVGCRVDRLRPHPDGSRWKIARRDLTLDQGTLLANNLSIFF</sequence>
<evidence type="ECO:0000256" key="4">
    <source>
        <dbReference type="ARBA" id="ARBA00022964"/>
    </source>
</evidence>
<evidence type="ECO:0000313" key="6">
    <source>
        <dbReference type="EMBL" id="TDU25559.1"/>
    </source>
</evidence>
<proteinExistence type="inferred from homology"/>
<dbReference type="GO" id="GO:0019380">
    <property type="term" value="P:3-phenylpropionate catabolic process"/>
    <property type="evidence" value="ECO:0007669"/>
    <property type="project" value="TreeGrafter"/>
</dbReference>
<dbReference type="Gene3D" id="3.10.450.50">
    <property type="match status" value="1"/>
</dbReference>
<evidence type="ECO:0000256" key="2">
    <source>
        <dbReference type="ARBA" id="ARBA00009570"/>
    </source>
</evidence>
<dbReference type="SUPFAM" id="SSF54427">
    <property type="entry name" value="NTF2-like"/>
    <property type="match status" value="1"/>
</dbReference>
<dbReference type="AlphaFoldDB" id="A0A4S3K6Z8"/>
<reference evidence="6 7" key="1">
    <citation type="submission" date="2019-03" db="EMBL/GenBank/DDBJ databases">
        <title>Genomic Encyclopedia of Type Strains, Phase IV (KMG-IV): sequencing the most valuable type-strain genomes for metagenomic binning, comparative biology and taxonomic classification.</title>
        <authorList>
            <person name="Goeker M."/>
        </authorList>
    </citation>
    <scope>NUCLEOTIDE SEQUENCE [LARGE SCALE GENOMIC DNA]</scope>
    <source>
        <strain evidence="6 7">DSM 26377</strain>
    </source>
</reference>
<evidence type="ECO:0000256" key="3">
    <source>
        <dbReference type="ARBA" id="ARBA00022797"/>
    </source>
</evidence>
<comment type="similarity">
    <text evidence="2">Belongs to the bacterial ring-hydroxylating dioxygenase beta subunit family.</text>
</comment>
<dbReference type="Pfam" id="PF00866">
    <property type="entry name" value="Ring_hydroxyl_B"/>
    <property type="match status" value="1"/>
</dbReference>
<dbReference type="NCBIfam" id="NF007479">
    <property type="entry name" value="PRK10069.1"/>
    <property type="match status" value="1"/>
</dbReference>
<evidence type="ECO:0000256" key="1">
    <source>
        <dbReference type="ARBA" id="ARBA00005211"/>
    </source>
</evidence>
<gene>
    <name evidence="6" type="ORF">DFR24_3997</name>
</gene>
<comment type="pathway">
    <text evidence="1">Aromatic compound metabolism.</text>
</comment>
<accession>A0A4S3K6Z8</accession>
<protein>
    <submittedName>
        <fullName evidence="6">Phenylpropionate dioxygenase beta subunit</fullName>
    </submittedName>
</protein>
<dbReference type="PANTHER" id="PTHR41534:SF2">
    <property type="entry name" value="3-PHENYLPROPIONATE_CINNAMIC ACID DIOXYGENASE SUBUNIT BETA"/>
    <property type="match status" value="1"/>
</dbReference>
<dbReference type="OrthoDB" id="7062869at2"/>
<dbReference type="RefSeq" id="WP_133883169.1">
    <property type="nucleotide sequence ID" value="NZ_MWIN01000008.1"/>
</dbReference>
<keyword evidence="4 6" id="KW-0223">Dioxygenase</keyword>
<dbReference type="InterPro" id="IPR032710">
    <property type="entry name" value="NTF2-like_dom_sf"/>
</dbReference>
<dbReference type="InterPro" id="IPR000391">
    <property type="entry name" value="Rng_hydr_dOase-bsu"/>
</dbReference>
<dbReference type="EMBL" id="SOBT01000011">
    <property type="protein sequence ID" value="TDU25559.1"/>
    <property type="molecule type" value="Genomic_DNA"/>
</dbReference>
<keyword evidence="3" id="KW-0058">Aromatic hydrocarbons catabolism</keyword>
<name>A0A4S3K6Z8_9GAMM</name>
<dbReference type="CDD" id="cd00667">
    <property type="entry name" value="ring_hydroxylating_dioxygenases_beta"/>
    <property type="match status" value="1"/>
</dbReference>
<evidence type="ECO:0000313" key="7">
    <source>
        <dbReference type="Proteomes" id="UP000295341"/>
    </source>
</evidence>
<comment type="caution">
    <text evidence="6">The sequence shown here is derived from an EMBL/GenBank/DDBJ whole genome shotgun (WGS) entry which is preliminary data.</text>
</comment>
<dbReference type="PANTHER" id="PTHR41534">
    <property type="entry name" value="BLR3401 PROTEIN"/>
    <property type="match status" value="1"/>
</dbReference>
<dbReference type="GO" id="GO:0051213">
    <property type="term" value="F:dioxygenase activity"/>
    <property type="evidence" value="ECO:0007669"/>
    <property type="project" value="UniProtKB-KW"/>
</dbReference>